<dbReference type="GO" id="GO:0042393">
    <property type="term" value="F:histone binding"/>
    <property type="evidence" value="ECO:0007669"/>
    <property type="project" value="TreeGrafter"/>
</dbReference>
<dbReference type="PANTHER" id="PTHR11375">
    <property type="entry name" value="ACIDIC LEUCINE-RICH NUCLEAR PHOSPHOPROTEIN 32"/>
    <property type="match status" value="1"/>
</dbReference>
<dbReference type="InterPro" id="IPR045081">
    <property type="entry name" value="AN32"/>
</dbReference>
<dbReference type="PROSITE" id="PS51450">
    <property type="entry name" value="LRR"/>
    <property type="match status" value="2"/>
</dbReference>
<evidence type="ECO:0000256" key="3">
    <source>
        <dbReference type="ARBA" id="ARBA00025777"/>
    </source>
</evidence>
<keyword evidence="1" id="KW-0433">Leucine-rich repeat</keyword>
<dbReference type="GO" id="GO:0005634">
    <property type="term" value="C:nucleus"/>
    <property type="evidence" value="ECO:0007669"/>
    <property type="project" value="TreeGrafter"/>
</dbReference>
<dbReference type="SMART" id="SM00446">
    <property type="entry name" value="LRRcap"/>
    <property type="match status" value="1"/>
</dbReference>
<evidence type="ECO:0000256" key="4">
    <source>
        <dbReference type="SAM" id="MobiDB-lite"/>
    </source>
</evidence>
<dbReference type="PANTHER" id="PTHR11375:SF0">
    <property type="entry name" value="ACIDIC LEUCINE-RICH NUCLEAR PHOSPHOPROTEIN 32 FAMILY MEMBER A"/>
    <property type="match status" value="1"/>
</dbReference>
<gene>
    <name evidence="6" type="ORF">TTEB3V08_LOCUS6958</name>
</gene>
<comment type="similarity">
    <text evidence="3">Belongs to the ANP32 family.</text>
</comment>
<evidence type="ECO:0000256" key="2">
    <source>
        <dbReference type="ARBA" id="ARBA00022737"/>
    </source>
</evidence>
<dbReference type="Gene3D" id="3.80.10.10">
    <property type="entry name" value="Ribonuclease Inhibitor"/>
    <property type="match status" value="1"/>
</dbReference>
<dbReference type="InterPro" id="IPR003603">
    <property type="entry name" value="U2A'_phosphoprotein32A_C"/>
</dbReference>
<feature type="domain" description="U2A'/phosphoprotein 32 family A C-terminal" evidence="5">
    <location>
        <begin position="61"/>
        <end position="79"/>
    </location>
</feature>
<evidence type="ECO:0000313" key="6">
    <source>
        <dbReference type="EMBL" id="CAD7458988.1"/>
    </source>
</evidence>
<reference evidence="6" key="1">
    <citation type="submission" date="2020-11" db="EMBL/GenBank/DDBJ databases">
        <authorList>
            <person name="Tran Van P."/>
        </authorList>
    </citation>
    <scope>NUCLEOTIDE SEQUENCE</scope>
</reference>
<dbReference type="Pfam" id="PF14580">
    <property type="entry name" value="LRR_9"/>
    <property type="match status" value="1"/>
</dbReference>
<evidence type="ECO:0000256" key="1">
    <source>
        <dbReference type="ARBA" id="ARBA00022614"/>
    </source>
</evidence>
<dbReference type="AlphaFoldDB" id="A0A7R9IIG6"/>
<organism evidence="6">
    <name type="scientific">Timema tahoe</name>
    <dbReference type="NCBI Taxonomy" id="61484"/>
    <lineage>
        <taxon>Eukaryota</taxon>
        <taxon>Metazoa</taxon>
        <taxon>Ecdysozoa</taxon>
        <taxon>Arthropoda</taxon>
        <taxon>Hexapoda</taxon>
        <taxon>Insecta</taxon>
        <taxon>Pterygota</taxon>
        <taxon>Neoptera</taxon>
        <taxon>Polyneoptera</taxon>
        <taxon>Phasmatodea</taxon>
        <taxon>Timematodea</taxon>
        <taxon>Timematoidea</taxon>
        <taxon>Timematidae</taxon>
        <taxon>Timema</taxon>
    </lineage>
</organism>
<name>A0A7R9IIG6_9NEOP</name>
<protein>
    <recommendedName>
        <fullName evidence="5">U2A'/phosphoprotein 32 family A C-terminal domain-containing protein</fullName>
    </recommendedName>
</protein>
<accession>A0A7R9IIG6</accession>
<dbReference type="InterPro" id="IPR032675">
    <property type="entry name" value="LRR_dom_sf"/>
</dbReference>
<keyword evidence="2" id="KW-0677">Repeat</keyword>
<sequence>MQLELSDNRISGGLNLLQTSPKLTHLNLSGNKIKDLATLEPLKEFKNLKNLDLFNNEATSIDNYREKVFNLIPSLKYLDGFDLEEKEAEDSEAEEDEVNGNDSEDDDEEGLEDEEDEDDDDDLDEEDIGLESVYKEQLEHLISFRLVLSATETTHRKMPRLFGFLHSPPPIPQPCRFLPPIPQLLQAHVAAS</sequence>
<evidence type="ECO:0000259" key="5">
    <source>
        <dbReference type="SMART" id="SM00446"/>
    </source>
</evidence>
<dbReference type="InterPro" id="IPR001611">
    <property type="entry name" value="Leu-rich_rpt"/>
</dbReference>
<dbReference type="EMBL" id="OE002592">
    <property type="protein sequence ID" value="CAD7458988.1"/>
    <property type="molecule type" value="Genomic_DNA"/>
</dbReference>
<dbReference type="SUPFAM" id="SSF52058">
    <property type="entry name" value="L domain-like"/>
    <property type="match status" value="1"/>
</dbReference>
<feature type="region of interest" description="Disordered" evidence="4">
    <location>
        <begin position="85"/>
        <end position="124"/>
    </location>
</feature>
<proteinExistence type="inferred from homology"/>